<evidence type="ECO:0000313" key="3">
    <source>
        <dbReference type="Proteomes" id="UP000593575"/>
    </source>
</evidence>
<evidence type="ECO:0000313" key="2">
    <source>
        <dbReference type="EMBL" id="MBA0844633.1"/>
    </source>
</evidence>
<feature type="domain" description="RNase H type-1" evidence="1">
    <location>
        <begin position="65"/>
        <end position="148"/>
    </location>
</feature>
<dbReference type="InterPro" id="IPR002156">
    <property type="entry name" value="RNaseH_domain"/>
</dbReference>
<dbReference type="InterPro" id="IPR044730">
    <property type="entry name" value="RNase_H-like_dom_plant"/>
</dbReference>
<dbReference type="CDD" id="cd06222">
    <property type="entry name" value="RNase_H_like"/>
    <property type="match status" value="1"/>
</dbReference>
<evidence type="ECO:0000259" key="1">
    <source>
        <dbReference type="Pfam" id="PF13456"/>
    </source>
</evidence>
<dbReference type="EMBL" id="JABFAE010137854">
    <property type="protein sequence ID" value="MBA0844633.1"/>
    <property type="molecule type" value="Genomic_DNA"/>
</dbReference>
<dbReference type="Pfam" id="PF13456">
    <property type="entry name" value="RVT_3"/>
    <property type="match status" value="1"/>
</dbReference>
<feature type="non-terminal residue" evidence="2">
    <location>
        <position position="149"/>
    </location>
</feature>
<organism evidence="2 3">
    <name type="scientific">Gossypium armourianum</name>
    <dbReference type="NCBI Taxonomy" id="34283"/>
    <lineage>
        <taxon>Eukaryota</taxon>
        <taxon>Viridiplantae</taxon>
        <taxon>Streptophyta</taxon>
        <taxon>Embryophyta</taxon>
        <taxon>Tracheophyta</taxon>
        <taxon>Spermatophyta</taxon>
        <taxon>Magnoliopsida</taxon>
        <taxon>eudicotyledons</taxon>
        <taxon>Gunneridae</taxon>
        <taxon>Pentapetalae</taxon>
        <taxon>rosids</taxon>
        <taxon>malvids</taxon>
        <taxon>Malvales</taxon>
        <taxon>Malvaceae</taxon>
        <taxon>Malvoideae</taxon>
        <taxon>Gossypium</taxon>
    </lineage>
</organism>
<dbReference type="GO" id="GO:0003676">
    <property type="term" value="F:nucleic acid binding"/>
    <property type="evidence" value="ECO:0007669"/>
    <property type="project" value="InterPro"/>
</dbReference>
<dbReference type="AlphaFoldDB" id="A0A7J9KDY6"/>
<dbReference type="Proteomes" id="UP000593575">
    <property type="component" value="Unassembled WGS sequence"/>
</dbReference>
<sequence>ISGDEVDRLQNQDNNKNIKLVSDLIEIPLADIVYENFQVWREEPSDDFSVKSAYKLLEETNSGPIRDVGGEFLASNTVLHSDVASPSAAEAHAGLQAMQLGISMGFSILEIVGDSITIIKKCQTTDFDRSVIGALIRDIHNKKIHFQEI</sequence>
<protein>
    <recommendedName>
        <fullName evidence="1">RNase H type-1 domain-containing protein</fullName>
    </recommendedName>
</protein>
<comment type="caution">
    <text evidence="2">The sequence shown here is derived from an EMBL/GenBank/DDBJ whole genome shotgun (WGS) entry which is preliminary data.</text>
</comment>
<keyword evidence="3" id="KW-1185">Reference proteome</keyword>
<proteinExistence type="predicted"/>
<name>A0A7J9KDY6_9ROSI</name>
<accession>A0A7J9KDY6</accession>
<gene>
    <name evidence="2" type="ORF">Goarm_022608</name>
</gene>
<dbReference type="GO" id="GO:0004523">
    <property type="term" value="F:RNA-DNA hybrid ribonuclease activity"/>
    <property type="evidence" value="ECO:0007669"/>
    <property type="project" value="InterPro"/>
</dbReference>
<feature type="non-terminal residue" evidence="2">
    <location>
        <position position="1"/>
    </location>
</feature>
<reference evidence="2 3" key="1">
    <citation type="journal article" date="2019" name="Genome Biol. Evol.">
        <title>Insights into the evolution of the New World diploid cottons (Gossypium, subgenus Houzingenia) based on genome sequencing.</title>
        <authorList>
            <person name="Grover C.E."/>
            <person name="Arick M.A. 2nd"/>
            <person name="Thrash A."/>
            <person name="Conover J.L."/>
            <person name="Sanders W.S."/>
            <person name="Peterson D.G."/>
            <person name="Frelichowski J.E."/>
            <person name="Scheffler J.A."/>
            <person name="Scheffler B.E."/>
            <person name="Wendel J.F."/>
        </authorList>
    </citation>
    <scope>NUCLEOTIDE SEQUENCE [LARGE SCALE GENOMIC DNA]</scope>
    <source>
        <strain evidence="2">6</strain>
        <tissue evidence="2">Leaf</tissue>
    </source>
</reference>